<gene>
    <name evidence="3" type="ORF">PoB_002358300</name>
</gene>
<evidence type="ECO:0000256" key="1">
    <source>
        <dbReference type="SAM" id="MobiDB-lite"/>
    </source>
</evidence>
<dbReference type="PANTHER" id="PTHR46599:SF3">
    <property type="entry name" value="PIGGYBAC TRANSPOSABLE ELEMENT-DERIVED PROTEIN 4"/>
    <property type="match status" value="1"/>
</dbReference>
<organism evidence="3 4">
    <name type="scientific">Plakobranchus ocellatus</name>
    <dbReference type="NCBI Taxonomy" id="259542"/>
    <lineage>
        <taxon>Eukaryota</taxon>
        <taxon>Metazoa</taxon>
        <taxon>Spiralia</taxon>
        <taxon>Lophotrochozoa</taxon>
        <taxon>Mollusca</taxon>
        <taxon>Gastropoda</taxon>
        <taxon>Heterobranchia</taxon>
        <taxon>Euthyneura</taxon>
        <taxon>Panpulmonata</taxon>
        <taxon>Sacoglossa</taxon>
        <taxon>Placobranchoidea</taxon>
        <taxon>Plakobranchidae</taxon>
        <taxon>Plakobranchus</taxon>
    </lineage>
</organism>
<keyword evidence="4" id="KW-1185">Reference proteome</keyword>
<dbReference type="Pfam" id="PF13843">
    <property type="entry name" value="DDE_Tnp_1_7"/>
    <property type="match status" value="1"/>
</dbReference>
<sequence>MEAGTSRSRPTKRLRTTEVMNMIENMTDDQDLGILSDSDNDFSADSVSNESSSSGSDDNEWDKHTYTESNQGLAGKGALPSSRVGKKVPAKLVRARATPRSRSNDISIRPTDSGDRASTSPIDENSENIDLDLETRTHLPCHTTDRWNVTLDGSTENSFRFVKLNQTGVNPNLDNLDSPLRCLFTLLTDEIINNLLQNINCYAEYLCQKNNPPRRQSVFANYKPVIREEFLRFFAILLAMGLDPRDSIRSFYSHVPCLYTKWYSKMMPRVRFEAIYHTFLHAAGVDAESKDKIEPFVEAMCRSFQQAYYPSKEISIDEMVIGFRSRWKFKQYNSCKPSKYHIKTFGLCESSTGYDYNLFTYYGSETGYHPRLDPACSQAMKVFEKLLRPLEKGHHIFADRFYTSVPLLEYLHAHGFYYTGTVDVRRKFFPQDLKTLRLDYMGMKWFMREDKTLLTEAFRDKKAKKSCVVVTTDGSVATTEIRRRAGIINKPSCIDLYNCKMNGCDRADQRVQYYVSKMAMPGEDSVKTPVHLLNLNATDTSAYQEVFDNYFGTREDSDGELSSDPDDIIEDLPTASSTSFPCECKSVPCHESFDYEEIASIRQQYLALTDKELDIAILAMISCGIHLDPLTRRSCEKVQTERKASRTDYLLHGHRVCCTFFTYIHNIGQGKLVSLIKHYKACGVEARVQRAQNISRPIL</sequence>
<feature type="compositionally biased region" description="Low complexity" evidence="1">
    <location>
        <begin position="41"/>
        <end position="56"/>
    </location>
</feature>
<comment type="caution">
    <text evidence="3">The sequence shown here is derived from an EMBL/GenBank/DDBJ whole genome shotgun (WGS) entry which is preliminary data.</text>
</comment>
<dbReference type="Proteomes" id="UP000735302">
    <property type="component" value="Unassembled WGS sequence"/>
</dbReference>
<accession>A0AAV3ZR98</accession>
<evidence type="ECO:0000259" key="2">
    <source>
        <dbReference type="Pfam" id="PF13843"/>
    </source>
</evidence>
<dbReference type="InterPro" id="IPR029526">
    <property type="entry name" value="PGBD"/>
</dbReference>
<protein>
    <submittedName>
        <fullName evidence="3">PiggyBac transposase uribo1</fullName>
    </submittedName>
</protein>
<name>A0AAV3ZR98_9GAST</name>
<dbReference type="AlphaFoldDB" id="A0AAV3ZR98"/>
<evidence type="ECO:0000313" key="4">
    <source>
        <dbReference type="Proteomes" id="UP000735302"/>
    </source>
</evidence>
<reference evidence="3 4" key="1">
    <citation type="journal article" date="2021" name="Elife">
        <title>Chloroplast acquisition without the gene transfer in kleptoplastic sea slugs, Plakobranchus ocellatus.</title>
        <authorList>
            <person name="Maeda T."/>
            <person name="Takahashi S."/>
            <person name="Yoshida T."/>
            <person name="Shimamura S."/>
            <person name="Takaki Y."/>
            <person name="Nagai Y."/>
            <person name="Toyoda A."/>
            <person name="Suzuki Y."/>
            <person name="Arimoto A."/>
            <person name="Ishii H."/>
            <person name="Satoh N."/>
            <person name="Nishiyama T."/>
            <person name="Hasebe M."/>
            <person name="Maruyama T."/>
            <person name="Minagawa J."/>
            <person name="Obokata J."/>
            <person name="Shigenobu S."/>
        </authorList>
    </citation>
    <scope>NUCLEOTIDE SEQUENCE [LARGE SCALE GENOMIC DNA]</scope>
</reference>
<feature type="compositionally biased region" description="Basic residues" evidence="1">
    <location>
        <begin position="84"/>
        <end position="99"/>
    </location>
</feature>
<feature type="domain" description="PiggyBac transposable element-derived protein" evidence="2">
    <location>
        <begin position="178"/>
        <end position="517"/>
    </location>
</feature>
<evidence type="ECO:0000313" key="3">
    <source>
        <dbReference type="EMBL" id="GFN97077.1"/>
    </source>
</evidence>
<feature type="region of interest" description="Disordered" evidence="1">
    <location>
        <begin position="22"/>
        <end position="128"/>
    </location>
</feature>
<proteinExistence type="predicted"/>
<dbReference type="EMBL" id="BLXT01002730">
    <property type="protein sequence ID" value="GFN97077.1"/>
    <property type="molecule type" value="Genomic_DNA"/>
</dbReference>
<dbReference type="PANTHER" id="PTHR46599">
    <property type="entry name" value="PIGGYBAC TRANSPOSABLE ELEMENT-DERIVED PROTEIN 4"/>
    <property type="match status" value="1"/>
</dbReference>